<proteinExistence type="predicted"/>
<dbReference type="InterPro" id="IPR036390">
    <property type="entry name" value="WH_DNA-bd_sf"/>
</dbReference>
<reference evidence="2 3" key="1">
    <citation type="journal article" date="2010" name="Stand. Genomic Sci.">
        <title>Complete genome sequence of Conexibacter woesei type strain (ID131577).</title>
        <authorList>
            <person name="Pukall R."/>
            <person name="Lapidus A."/>
            <person name="Glavina Del Rio T."/>
            <person name="Copeland A."/>
            <person name="Tice H."/>
            <person name="Cheng J.-F."/>
            <person name="Lucas S."/>
            <person name="Chen F."/>
            <person name="Nolan M."/>
            <person name="Bruce D."/>
            <person name="Goodwin L."/>
            <person name="Pitluck S."/>
            <person name="Mavromatis K."/>
            <person name="Ivanova N."/>
            <person name="Ovchinnikova G."/>
            <person name="Pati A."/>
            <person name="Chen A."/>
            <person name="Palaniappan K."/>
            <person name="Land M."/>
            <person name="Hauser L."/>
            <person name="Chang Y.-J."/>
            <person name="Jeffries C.D."/>
            <person name="Chain P."/>
            <person name="Meincke L."/>
            <person name="Sims D."/>
            <person name="Brettin T."/>
            <person name="Detter J.C."/>
            <person name="Rohde M."/>
            <person name="Goeker M."/>
            <person name="Bristow J."/>
            <person name="Eisen J.A."/>
            <person name="Markowitz V."/>
            <person name="Kyrpides N.C."/>
            <person name="Klenk H.-P."/>
            <person name="Hugenholtz P."/>
        </authorList>
    </citation>
    <scope>NUCLEOTIDE SEQUENCE [LARGE SCALE GENOMIC DNA]</scope>
    <source>
        <strain evidence="3">DSM 14684 / CIP 108061 / JCM 11494 / NBRC 100937 / ID131577</strain>
    </source>
</reference>
<dbReference type="Gene3D" id="3.40.50.300">
    <property type="entry name" value="P-loop containing nucleotide triphosphate hydrolases"/>
    <property type="match status" value="1"/>
</dbReference>
<dbReference type="HOGENOM" id="CLU_316801_0_0_11"/>
<evidence type="ECO:0000313" key="2">
    <source>
        <dbReference type="EMBL" id="ADB53273.1"/>
    </source>
</evidence>
<dbReference type="Pfam" id="PF13191">
    <property type="entry name" value="AAA_16"/>
    <property type="match status" value="1"/>
</dbReference>
<dbReference type="InterPro" id="IPR041664">
    <property type="entry name" value="AAA_16"/>
</dbReference>
<protein>
    <recommendedName>
        <fullName evidence="1">Orc1-like AAA ATPase domain-containing protein</fullName>
    </recommendedName>
</protein>
<dbReference type="InterPro" id="IPR027417">
    <property type="entry name" value="P-loop_NTPase"/>
</dbReference>
<dbReference type="eggNOG" id="COG1672">
    <property type="taxonomic scope" value="Bacteria"/>
</dbReference>
<sequence>MNVLRTHRAALPAFTPTAVPAEELAARTVGRDEIVRRLARRLRSAARSKERPHFLVVGPRGSGKTHLLRVVVHETLQDRRTARRLAAVVLPEDAPEIVFYNDLLFSIVERLLGQGPRPQNGTLLADARAARRDTLQLEQVVLRALGDRTLLLVVENLNRVFHDFGDDGQARLRAFAENTGRLMLLASTPLLFDGVSEHARPWYGAFSTEMLDDLSAEEGGALLRHLAAVAGDDELAAFLETPTARARLRAVTHVTGGSPRMWTVLAACVTVETLDELAPLVRTLLDELVPYYQERLNSLPGNERKLVVELCRSAMVERDGAVVQVSPGMRTVKELAELSGLDATIAATSLRRLHDARWVRRTKLPGTDQRTTWYEIREPMLRHHLQYRDSDGELLNVIVSFLRDWYSIAEQRERLALADPGSIDEDYFRGAMRWSVATTIDSLFGDTDPIALLAGARGWLERRPSDPERAGMSRLAAIAAEAAALAVLSGEEAAREALALRTVGSDPADREVAEAVATAAIEAATTTEAEAEPEKRVQRALDAAVEAVDPLRARDSLVLRLLATGWAITRVDVPEIHPRLDTLRDDAEDAGDPLLVCAVDSMRSLALLREENYEQARDVARACLDERLRLLGSAHPDTAEIAYRLAVAFHGANPENPDLPADLLPAFESAIEFADERQRPFLMAVATGAAIQAAEWERAGHWAEVQLELPDDTAAMPRYELAVTAGFSRDLREEWSAAVRFLASAVREESLYSGYLIGAGEEVRAGFADAAKRVSPMQLLDGDAELRAALELALETDADRVLAGWLGVLAEQPPVGKAASIATRIAEILVRDDADKDVVVALMAVASERDEAHAHLIDWIAWWEATLAEQAEASYLLAIVRALRLALLGGRSAMAELPAELRDVVLAVVDGKLDDIVRGS</sequence>
<reference evidence="3" key="2">
    <citation type="submission" date="2010-01" db="EMBL/GenBank/DDBJ databases">
        <title>The complete genome of Conexibacter woesei DSM 14684.</title>
        <authorList>
            <consortium name="US DOE Joint Genome Institute (JGI-PGF)"/>
            <person name="Lucas S."/>
            <person name="Copeland A."/>
            <person name="Lapidus A."/>
            <person name="Glavina del Rio T."/>
            <person name="Dalin E."/>
            <person name="Tice H."/>
            <person name="Bruce D."/>
            <person name="Goodwin L."/>
            <person name="Pitluck S."/>
            <person name="Kyrpides N."/>
            <person name="Mavromatis K."/>
            <person name="Ivanova N."/>
            <person name="Mikhailova N."/>
            <person name="Chertkov O."/>
            <person name="Brettin T."/>
            <person name="Detter J.C."/>
            <person name="Han C."/>
            <person name="Larimer F."/>
            <person name="Land M."/>
            <person name="Hauser L."/>
            <person name="Markowitz V."/>
            <person name="Cheng J.-F."/>
            <person name="Hugenholtz P."/>
            <person name="Woyke T."/>
            <person name="Wu D."/>
            <person name="Pukall R."/>
            <person name="Steenblock K."/>
            <person name="Schneider S."/>
            <person name="Klenk H.-P."/>
            <person name="Eisen J.A."/>
        </authorList>
    </citation>
    <scope>NUCLEOTIDE SEQUENCE [LARGE SCALE GENOMIC DNA]</scope>
    <source>
        <strain evidence="3">DSM 14684 / CIP 108061 / JCM 11494 / NBRC 100937 / ID131577</strain>
    </source>
</reference>
<dbReference type="EMBL" id="CP001854">
    <property type="protein sequence ID" value="ADB53273.1"/>
    <property type="molecule type" value="Genomic_DNA"/>
</dbReference>
<keyword evidence="3" id="KW-1185">Reference proteome</keyword>
<dbReference type="STRING" id="469383.Cwoe_4861"/>
<name>D3FB81_CONWI</name>
<organism evidence="2 3">
    <name type="scientific">Conexibacter woesei (strain DSM 14684 / CCUG 47730 / CIP 108061 / JCM 11494 / NBRC 100937 / ID131577)</name>
    <dbReference type="NCBI Taxonomy" id="469383"/>
    <lineage>
        <taxon>Bacteria</taxon>
        <taxon>Bacillati</taxon>
        <taxon>Actinomycetota</taxon>
        <taxon>Thermoleophilia</taxon>
        <taxon>Solirubrobacterales</taxon>
        <taxon>Conexibacteraceae</taxon>
        <taxon>Conexibacter</taxon>
    </lineage>
</organism>
<evidence type="ECO:0000313" key="3">
    <source>
        <dbReference type="Proteomes" id="UP000008229"/>
    </source>
</evidence>
<evidence type="ECO:0000259" key="1">
    <source>
        <dbReference type="Pfam" id="PF13191"/>
    </source>
</evidence>
<feature type="domain" description="Orc1-like AAA ATPase" evidence="1">
    <location>
        <begin position="29"/>
        <end position="181"/>
    </location>
</feature>
<dbReference type="AlphaFoldDB" id="D3FB81"/>
<dbReference type="SUPFAM" id="SSF52540">
    <property type="entry name" value="P-loop containing nucleoside triphosphate hydrolases"/>
    <property type="match status" value="1"/>
</dbReference>
<dbReference type="Proteomes" id="UP000008229">
    <property type="component" value="Chromosome"/>
</dbReference>
<dbReference type="SUPFAM" id="SSF46785">
    <property type="entry name" value="Winged helix' DNA-binding domain"/>
    <property type="match status" value="1"/>
</dbReference>
<dbReference type="KEGG" id="cwo:Cwoe_4861"/>
<accession>D3FB81</accession>
<gene>
    <name evidence="2" type="ordered locus">Cwoe_4861</name>
</gene>